<proteinExistence type="predicted"/>
<keyword evidence="1" id="KW-0812">Transmembrane</keyword>
<protein>
    <submittedName>
        <fullName evidence="2">Uncharacterized protein</fullName>
    </submittedName>
</protein>
<keyword evidence="1" id="KW-1133">Transmembrane helix</keyword>
<name>A0A2V0RMR9_9ZZZZ</name>
<dbReference type="EMBL" id="BDQB01000218">
    <property type="protein sequence ID" value="GBH22330.1"/>
    <property type="molecule type" value="Genomic_RNA"/>
</dbReference>
<dbReference type="AlphaFoldDB" id="A0A2V0RMR9"/>
<evidence type="ECO:0000256" key="1">
    <source>
        <dbReference type="SAM" id="Phobius"/>
    </source>
</evidence>
<feature type="transmembrane region" description="Helical" evidence="1">
    <location>
        <begin position="118"/>
        <end position="138"/>
    </location>
</feature>
<evidence type="ECO:0000313" key="2">
    <source>
        <dbReference type="EMBL" id="GBH22330.1"/>
    </source>
</evidence>
<sequence>MKLVLSERDNSGIVPGVCRVVDDHVTCHQLFNTTAGQAWKYGKLSNWTNDKLSKGEIKCDFTGSTDIGDYCYFHSDLNKNDTAQRYAWHNVAVASRDNVTELAYSRNAEYVNHASSHITLSALLTMSATVAVIVVVTANSL</sequence>
<accession>A0A2V0RMR9</accession>
<organism evidence="2">
    <name type="scientific">viral metagenome</name>
    <dbReference type="NCBI Taxonomy" id="1070528"/>
    <lineage>
        <taxon>unclassified sequences</taxon>
        <taxon>metagenomes</taxon>
        <taxon>organismal metagenomes</taxon>
    </lineage>
</organism>
<comment type="caution">
    <text evidence="2">The sequence shown here is derived from an EMBL/GenBank/DDBJ whole genome shotgun (WGS) entry which is preliminary data.</text>
</comment>
<keyword evidence="1" id="KW-0472">Membrane</keyword>
<reference evidence="2" key="1">
    <citation type="submission" date="2017-04" db="EMBL/GenBank/DDBJ databases">
        <title>Unveiling RNA virosphere associated with marine microorganisms.</title>
        <authorList>
            <person name="Urayama S."/>
            <person name="Takaki Y."/>
            <person name="Nishi S."/>
            <person name="Yoshida Y."/>
            <person name="Deguchi S."/>
            <person name="Takai K."/>
            <person name="Nunoura T."/>
        </authorList>
    </citation>
    <scope>NUCLEOTIDE SEQUENCE</scope>
</reference>